<evidence type="ECO:0000313" key="3">
    <source>
        <dbReference type="Proteomes" id="UP000018680"/>
    </source>
</evidence>
<organism evidence="2 3">
    <name type="scientific">Salinispira pacifica</name>
    <dbReference type="NCBI Taxonomy" id="1307761"/>
    <lineage>
        <taxon>Bacteria</taxon>
        <taxon>Pseudomonadati</taxon>
        <taxon>Spirochaetota</taxon>
        <taxon>Spirochaetia</taxon>
        <taxon>Spirochaetales</taxon>
        <taxon>Spirochaetaceae</taxon>
        <taxon>Salinispira</taxon>
    </lineage>
</organism>
<feature type="region of interest" description="Disordered" evidence="1">
    <location>
        <begin position="444"/>
        <end position="466"/>
    </location>
</feature>
<accession>V5WNL7</accession>
<dbReference type="STRING" id="1307761.L21SP2_3256"/>
<protein>
    <submittedName>
        <fullName evidence="2">Uncharacterized protein</fullName>
    </submittedName>
</protein>
<dbReference type="KEGG" id="slr:L21SP2_3256"/>
<sequence>MSDTNNFQLQLREGIQARAVQLSQQLISEMKENWRSYQTNVDSIYSLLLKKGLLREDPYKKEHHVSDITSPKDAPFGDSYKDDELSIRLSEYLSVLDFLNNYSSFTLEAIDLKQVKKLHTLLNFIRFADFSTNSTKNTTRALAVVIDKVKKGSDTLSVGAIQSSLNQLSDIHKKLEKQLKELSQFKREEYKLQVRENIMENLDLGNSVPREIFIKELKKEFQRQKGPLPFYPELIEEIHEESFGETAETKQQAVLKKVAVQKKQSGDSNAQANLKPLIIDALRILANSTRHIDTALDKMRSNSQVIENRPRTFMEKFKLWVIQLTSGKEERTIYEIEVIDPATSVHITKNLDFESFISSAAKKTKNLNGLLSKGSALYQKLMNADEDQVFSYLDRATRDVSEINKTLDALDTFFKTEVSRYERDKIRGVKNEVAAVKGNLHNASQKKHEYVARKEERDQLKKLGLG</sequence>
<evidence type="ECO:0000256" key="1">
    <source>
        <dbReference type="SAM" id="MobiDB-lite"/>
    </source>
</evidence>
<gene>
    <name evidence="2" type="ORF">L21SP2_3256</name>
</gene>
<proteinExistence type="predicted"/>
<dbReference type="Proteomes" id="UP000018680">
    <property type="component" value="Chromosome"/>
</dbReference>
<dbReference type="HOGENOM" id="CLU_585163_0_0_12"/>
<name>V5WNL7_9SPIO</name>
<dbReference type="EMBL" id="CP006939">
    <property type="protein sequence ID" value="AHC16596.1"/>
    <property type="molecule type" value="Genomic_DNA"/>
</dbReference>
<evidence type="ECO:0000313" key="2">
    <source>
        <dbReference type="EMBL" id="AHC16596.1"/>
    </source>
</evidence>
<feature type="compositionally biased region" description="Basic and acidic residues" evidence="1">
    <location>
        <begin position="446"/>
        <end position="466"/>
    </location>
</feature>
<dbReference type="eggNOG" id="ENOG5033PNA">
    <property type="taxonomic scope" value="Bacteria"/>
</dbReference>
<dbReference type="AlphaFoldDB" id="V5WNL7"/>
<keyword evidence="3" id="KW-1185">Reference proteome</keyword>
<dbReference type="OrthoDB" id="354733at2"/>
<reference evidence="2 3" key="1">
    <citation type="journal article" date="2015" name="Stand. Genomic Sci.">
        <title>Complete genome sequence and description of Salinispira pacifica gen. nov., sp. nov., a novel spirochaete isolated form a hypersaline microbial mat.</title>
        <authorList>
            <person name="Ben Hania W."/>
            <person name="Joseph M."/>
            <person name="Schumann P."/>
            <person name="Bunk B."/>
            <person name="Fiebig A."/>
            <person name="Sproer C."/>
            <person name="Klenk H.P."/>
            <person name="Fardeau M.L."/>
            <person name="Spring S."/>
        </authorList>
    </citation>
    <scope>NUCLEOTIDE SEQUENCE [LARGE SCALE GENOMIC DNA]</scope>
    <source>
        <strain evidence="2 3">L21-RPul-D2</strain>
    </source>
</reference>
<dbReference type="RefSeq" id="WP_024269489.1">
    <property type="nucleotide sequence ID" value="NC_023035.1"/>
</dbReference>